<feature type="signal peptide" evidence="1">
    <location>
        <begin position="1"/>
        <end position="19"/>
    </location>
</feature>
<dbReference type="GO" id="GO:1904680">
    <property type="term" value="F:peptide transmembrane transporter activity"/>
    <property type="evidence" value="ECO:0007669"/>
    <property type="project" value="TreeGrafter"/>
</dbReference>
<evidence type="ECO:0000313" key="3">
    <source>
        <dbReference type="EMBL" id="TMI81063.1"/>
    </source>
</evidence>
<evidence type="ECO:0000256" key="1">
    <source>
        <dbReference type="SAM" id="SignalP"/>
    </source>
</evidence>
<proteinExistence type="predicted"/>
<dbReference type="Gene3D" id="3.40.190.10">
    <property type="entry name" value="Periplasmic binding protein-like II"/>
    <property type="match status" value="1"/>
</dbReference>
<feature type="domain" description="Solute-binding protein family 5" evidence="2">
    <location>
        <begin position="81"/>
        <end position="371"/>
    </location>
</feature>
<dbReference type="Proteomes" id="UP000318093">
    <property type="component" value="Unassembled WGS sequence"/>
</dbReference>
<accession>A0A537JC18</accession>
<organism evidence="3 4">
    <name type="scientific">Candidatus Segetimicrobium genomatis</name>
    <dbReference type="NCBI Taxonomy" id="2569760"/>
    <lineage>
        <taxon>Bacteria</taxon>
        <taxon>Bacillati</taxon>
        <taxon>Candidatus Sysuimicrobiota</taxon>
        <taxon>Candidatus Sysuimicrobiia</taxon>
        <taxon>Candidatus Sysuimicrobiales</taxon>
        <taxon>Candidatus Segetimicrobiaceae</taxon>
        <taxon>Candidatus Segetimicrobium</taxon>
    </lineage>
</organism>
<name>A0A537JC18_9BACT</name>
<feature type="chain" id="PRO_5022126941" evidence="1">
    <location>
        <begin position="20"/>
        <end position="377"/>
    </location>
</feature>
<dbReference type="SUPFAM" id="SSF53850">
    <property type="entry name" value="Periplasmic binding protein-like II"/>
    <property type="match status" value="1"/>
</dbReference>
<evidence type="ECO:0000313" key="4">
    <source>
        <dbReference type="Proteomes" id="UP000318093"/>
    </source>
</evidence>
<evidence type="ECO:0000259" key="2">
    <source>
        <dbReference type="Pfam" id="PF00496"/>
    </source>
</evidence>
<keyword evidence="1" id="KW-0732">Signal</keyword>
<dbReference type="CDD" id="cd08512">
    <property type="entry name" value="PBP2_NikA_DppA_OppA_like_7"/>
    <property type="match status" value="1"/>
</dbReference>
<gene>
    <name evidence="3" type="ORF">E6H03_07420</name>
</gene>
<dbReference type="Gene3D" id="3.90.76.10">
    <property type="entry name" value="Dipeptide-binding Protein, Domain 1"/>
    <property type="match status" value="1"/>
</dbReference>
<dbReference type="EMBL" id="VBAN01000225">
    <property type="protein sequence ID" value="TMI81063.1"/>
    <property type="molecule type" value="Genomic_DNA"/>
</dbReference>
<dbReference type="PROSITE" id="PS51318">
    <property type="entry name" value="TAT"/>
    <property type="match status" value="1"/>
</dbReference>
<dbReference type="Pfam" id="PF00496">
    <property type="entry name" value="SBP_bac_5"/>
    <property type="match status" value="1"/>
</dbReference>
<dbReference type="InterPro" id="IPR000914">
    <property type="entry name" value="SBP_5_dom"/>
</dbReference>
<comment type="caution">
    <text evidence="3">The sequence shown here is derived from an EMBL/GenBank/DDBJ whole genome shotgun (WGS) entry which is preliminary data.</text>
</comment>
<dbReference type="InterPro" id="IPR039424">
    <property type="entry name" value="SBP_5"/>
</dbReference>
<dbReference type="AlphaFoldDB" id="A0A537JC18"/>
<dbReference type="Gene3D" id="3.10.105.10">
    <property type="entry name" value="Dipeptide-binding Protein, Domain 3"/>
    <property type="match status" value="1"/>
</dbReference>
<protein>
    <submittedName>
        <fullName evidence="3">ABC transporter substrate-binding protein</fullName>
    </submittedName>
</protein>
<sequence length="377" mass="40077">MRRRTFLTAAAGAAGLALAGRMRGAVPARAAPAADQKTLIMAPNFVIRSLDPGHTLEPDGEMVTHACYDALVTFEGADLSTPKPHLATTWKVSDGGRLYTFALRPNVRFASGNPVTSADVKWSFDRVINLKSNPAFFLANVDEVLAPAPDTVVVRLRQPQPSIIPILSNGALGIMDSTLVATQGGDAGPDAKTKDQAEAWLQSHSAGSGPFMIQSYTPTQELVLARNPTHWRGPAKLDRVVLRRVPEASTQALQLARSDLDIGLSLGQANLPLLRRVPSVTIQSSVVATSFVMMVNMDPALSGQLANPKVLQAIRYALDYGGILTIAGPGAQRMAGVIPNDLPGALDPREAAKTDKNKAKALLKEAGLAEARGRLMF</sequence>
<feature type="non-terminal residue" evidence="3">
    <location>
        <position position="377"/>
    </location>
</feature>
<dbReference type="PANTHER" id="PTHR30290">
    <property type="entry name" value="PERIPLASMIC BINDING COMPONENT OF ABC TRANSPORTER"/>
    <property type="match status" value="1"/>
</dbReference>
<reference evidence="3 4" key="1">
    <citation type="journal article" date="2019" name="Nat. Microbiol.">
        <title>Mediterranean grassland soil C-N compound turnover is dependent on rainfall and depth, and is mediated by genomically divergent microorganisms.</title>
        <authorList>
            <person name="Diamond S."/>
            <person name="Andeer P.F."/>
            <person name="Li Z."/>
            <person name="Crits-Christoph A."/>
            <person name="Burstein D."/>
            <person name="Anantharaman K."/>
            <person name="Lane K.R."/>
            <person name="Thomas B.C."/>
            <person name="Pan C."/>
            <person name="Northen T.R."/>
            <person name="Banfield J.F."/>
        </authorList>
    </citation>
    <scope>NUCLEOTIDE SEQUENCE [LARGE SCALE GENOMIC DNA]</scope>
    <source>
        <strain evidence="3">NP_6</strain>
    </source>
</reference>
<dbReference type="GO" id="GO:0015833">
    <property type="term" value="P:peptide transport"/>
    <property type="evidence" value="ECO:0007669"/>
    <property type="project" value="TreeGrafter"/>
</dbReference>
<dbReference type="InterPro" id="IPR006311">
    <property type="entry name" value="TAT_signal"/>
</dbReference>